<proteinExistence type="predicted"/>
<protein>
    <submittedName>
        <fullName evidence="1">Uncharacterized protein</fullName>
    </submittedName>
</protein>
<evidence type="ECO:0000313" key="1">
    <source>
        <dbReference type="EMBL" id="KAI4356800.1"/>
    </source>
</evidence>
<name>A0ACB9Q765_BAUVA</name>
<keyword evidence="2" id="KW-1185">Reference proteome</keyword>
<comment type="caution">
    <text evidence="1">The sequence shown here is derived from an EMBL/GenBank/DDBJ whole genome shotgun (WGS) entry which is preliminary data.</text>
</comment>
<evidence type="ECO:0000313" key="2">
    <source>
        <dbReference type="Proteomes" id="UP000828941"/>
    </source>
</evidence>
<accession>A0ACB9Q765</accession>
<gene>
    <name evidence="1" type="ORF">L6164_000789</name>
</gene>
<organism evidence="1 2">
    <name type="scientific">Bauhinia variegata</name>
    <name type="common">Purple orchid tree</name>
    <name type="synonym">Phanera variegata</name>
    <dbReference type="NCBI Taxonomy" id="167791"/>
    <lineage>
        <taxon>Eukaryota</taxon>
        <taxon>Viridiplantae</taxon>
        <taxon>Streptophyta</taxon>
        <taxon>Embryophyta</taxon>
        <taxon>Tracheophyta</taxon>
        <taxon>Spermatophyta</taxon>
        <taxon>Magnoliopsida</taxon>
        <taxon>eudicotyledons</taxon>
        <taxon>Gunneridae</taxon>
        <taxon>Pentapetalae</taxon>
        <taxon>rosids</taxon>
        <taxon>fabids</taxon>
        <taxon>Fabales</taxon>
        <taxon>Fabaceae</taxon>
        <taxon>Cercidoideae</taxon>
        <taxon>Cercideae</taxon>
        <taxon>Bauhiniinae</taxon>
        <taxon>Bauhinia</taxon>
    </lineage>
</organism>
<dbReference type="Proteomes" id="UP000828941">
    <property type="component" value="Chromosome 1"/>
</dbReference>
<dbReference type="EMBL" id="CM039426">
    <property type="protein sequence ID" value="KAI4356800.1"/>
    <property type="molecule type" value="Genomic_DNA"/>
</dbReference>
<reference evidence="1 2" key="1">
    <citation type="journal article" date="2022" name="DNA Res.">
        <title>Chromosomal-level genome assembly of the orchid tree Bauhinia variegata (Leguminosae; Cercidoideae) supports the allotetraploid origin hypothesis of Bauhinia.</title>
        <authorList>
            <person name="Zhong Y."/>
            <person name="Chen Y."/>
            <person name="Zheng D."/>
            <person name="Pang J."/>
            <person name="Liu Y."/>
            <person name="Luo S."/>
            <person name="Meng S."/>
            <person name="Qian L."/>
            <person name="Wei D."/>
            <person name="Dai S."/>
            <person name="Zhou R."/>
        </authorList>
    </citation>
    <scope>NUCLEOTIDE SEQUENCE [LARGE SCALE GENOMIC DNA]</scope>
    <source>
        <strain evidence="1">BV-YZ2020</strain>
    </source>
</reference>
<sequence length="281" mass="32354">MPKGIGKLNTLRTLDNFKLAEPRYPSGCKLGDLKDLNHLRGELSITGLNYVSNVREAEVACLKHKKHLRSLTLYFDELGDDGKRTFQKHLLNALEPHQDLEHLKIFDYGGNGLFPNWILSLTKLKLLTLFKCVSLEQFPPLGKLPNLESLEIFDAMSIKKVGIEFLGLEESEGGQKQKNKSENSKSSLVLFPKLKNLYFWEIDNWEEWEGLPTEGEIAVMPSLRSLRISYCRKLNAVPQFLHVAPLQEFSIYHCTNLRQRYERETGEDWPKISHIPYVSIQ</sequence>